<feature type="transmembrane region" description="Helical" evidence="2">
    <location>
        <begin position="296"/>
        <end position="319"/>
    </location>
</feature>
<keyword evidence="2" id="KW-0472">Membrane</keyword>
<keyword evidence="2" id="KW-0812">Transmembrane</keyword>
<keyword evidence="5" id="KW-1185">Reference proteome</keyword>
<evidence type="ECO:0000313" key="4">
    <source>
        <dbReference type="EMBL" id="GGS19448.1"/>
    </source>
</evidence>
<feature type="compositionally biased region" description="Low complexity" evidence="1">
    <location>
        <begin position="162"/>
        <end position="183"/>
    </location>
</feature>
<dbReference type="RefSeq" id="WP_189209062.1">
    <property type="nucleotide sequence ID" value="NZ_BMRB01000001.1"/>
</dbReference>
<comment type="caution">
    <text evidence="4">The sequence shown here is derived from an EMBL/GenBank/DDBJ whole genome shotgun (WGS) entry which is preliminary data.</text>
</comment>
<proteinExistence type="predicted"/>
<evidence type="ECO:0000256" key="3">
    <source>
        <dbReference type="SAM" id="SignalP"/>
    </source>
</evidence>
<reference evidence="4" key="2">
    <citation type="submission" date="2020-09" db="EMBL/GenBank/DDBJ databases">
        <authorList>
            <person name="Sun Q."/>
            <person name="Ohkuma M."/>
        </authorList>
    </citation>
    <scope>NUCLEOTIDE SEQUENCE</scope>
    <source>
        <strain evidence="4">JCM 3276</strain>
    </source>
</reference>
<feature type="signal peptide" evidence="3">
    <location>
        <begin position="1"/>
        <end position="21"/>
    </location>
</feature>
<sequence length="325" mass="31187">MRRRVGTIAAGMALLLGGATAGLVVGTSTAAAAEPVVIGSCSTTVSGAPGTPISLAPSAVAKPILDVLRPLDLLGLISGPVQRTLDTIGPIPIGAIQTADGVISGGTIAKLVTDKLPLGKLLSPVTDMLTGLCKVTTDVVNGAAAPIQEGGEAVGGAIEQGVGALPLPGATPGDPDTPGQPGTNPGGGGSTPGTNPGGGGGGSPSPPGVSNPVVGGGVGVGGLPLYNGLGRVPRDYYGDIPAFAPGLFSPSPAVRYGGAVPGYTPEFGILGGEGLGDGVQAAGHAEAIGAPGGNRIAFPVLLAVLVLSGVTAALVRTWVLRRTAV</sequence>
<keyword evidence="3" id="KW-0732">Signal</keyword>
<feature type="chain" id="PRO_5038424306" evidence="3">
    <location>
        <begin position="22"/>
        <end position="325"/>
    </location>
</feature>
<dbReference type="Proteomes" id="UP000660680">
    <property type="component" value="Unassembled WGS sequence"/>
</dbReference>
<evidence type="ECO:0000313" key="5">
    <source>
        <dbReference type="Proteomes" id="UP000660680"/>
    </source>
</evidence>
<evidence type="ECO:0000256" key="2">
    <source>
        <dbReference type="SAM" id="Phobius"/>
    </source>
</evidence>
<accession>A0A918L8C6</accession>
<organism evidence="4 5">
    <name type="scientific">Actinokineospora fastidiosa</name>
    <dbReference type="NCBI Taxonomy" id="1816"/>
    <lineage>
        <taxon>Bacteria</taxon>
        <taxon>Bacillati</taxon>
        <taxon>Actinomycetota</taxon>
        <taxon>Actinomycetes</taxon>
        <taxon>Pseudonocardiales</taxon>
        <taxon>Pseudonocardiaceae</taxon>
        <taxon>Actinokineospora</taxon>
    </lineage>
</organism>
<feature type="region of interest" description="Disordered" evidence="1">
    <location>
        <begin position="162"/>
        <end position="213"/>
    </location>
</feature>
<name>A0A918L8C6_9PSEU</name>
<evidence type="ECO:0000256" key="1">
    <source>
        <dbReference type="SAM" id="MobiDB-lite"/>
    </source>
</evidence>
<feature type="compositionally biased region" description="Gly residues" evidence="1">
    <location>
        <begin position="184"/>
        <end position="203"/>
    </location>
</feature>
<dbReference type="EMBL" id="BMRB01000001">
    <property type="protein sequence ID" value="GGS19448.1"/>
    <property type="molecule type" value="Genomic_DNA"/>
</dbReference>
<keyword evidence="2" id="KW-1133">Transmembrane helix</keyword>
<reference evidence="4" key="1">
    <citation type="journal article" date="2014" name="Int. J. Syst. Evol. Microbiol.">
        <title>Complete genome sequence of Corynebacterium casei LMG S-19264T (=DSM 44701T), isolated from a smear-ripened cheese.</title>
        <authorList>
            <consortium name="US DOE Joint Genome Institute (JGI-PGF)"/>
            <person name="Walter F."/>
            <person name="Albersmeier A."/>
            <person name="Kalinowski J."/>
            <person name="Ruckert C."/>
        </authorList>
    </citation>
    <scope>NUCLEOTIDE SEQUENCE</scope>
    <source>
        <strain evidence="4">JCM 3276</strain>
    </source>
</reference>
<gene>
    <name evidence="4" type="ORF">GCM10010171_10040</name>
</gene>
<dbReference type="AlphaFoldDB" id="A0A918L8C6"/>
<protein>
    <submittedName>
        <fullName evidence="4">Uncharacterized protein</fullName>
    </submittedName>
</protein>